<dbReference type="EMBL" id="JAUSZI010000003">
    <property type="protein sequence ID" value="MDQ1033509.1"/>
    <property type="molecule type" value="Genomic_DNA"/>
</dbReference>
<dbReference type="PROSITE" id="PS51257">
    <property type="entry name" value="PROKAR_LIPOPROTEIN"/>
    <property type="match status" value="1"/>
</dbReference>
<evidence type="ECO:0000313" key="3">
    <source>
        <dbReference type="EMBL" id="MDQ1033509.1"/>
    </source>
</evidence>
<keyword evidence="4" id="KW-1185">Reference proteome</keyword>
<dbReference type="Proteomes" id="UP001230328">
    <property type="component" value="Unassembled WGS sequence"/>
</dbReference>
<name>A0ABU0TCG2_9ACTN</name>
<feature type="chain" id="PRO_5046393194" description="Lipoprotein" evidence="2">
    <location>
        <begin position="28"/>
        <end position="369"/>
    </location>
</feature>
<comment type="caution">
    <text evidence="3">The sequence shown here is derived from an EMBL/GenBank/DDBJ whole genome shotgun (WGS) entry which is preliminary data.</text>
</comment>
<organism evidence="3 4">
    <name type="scientific">Streptomyces umbrinus</name>
    <dbReference type="NCBI Taxonomy" id="67370"/>
    <lineage>
        <taxon>Bacteria</taxon>
        <taxon>Bacillati</taxon>
        <taxon>Actinomycetota</taxon>
        <taxon>Actinomycetes</taxon>
        <taxon>Kitasatosporales</taxon>
        <taxon>Streptomycetaceae</taxon>
        <taxon>Streptomyces</taxon>
        <taxon>Streptomyces phaeochromogenes group</taxon>
    </lineage>
</organism>
<proteinExistence type="predicted"/>
<feature type="compositionally biased region" description="Low complexity" evidence="1">
    <location>
        <begin position="302"/>
        <end position="311"/>
    </location>
</feature>
<dbReference type="Gene3D" id="2.50.20.20">
    <property type="match status" value="1"/>
</dbReference>
<evidence type="ECO:0000256" key="2">
    <source>
        <dbReference type="SAM" id="SignalP"/>
    </source>
</evidence>
<reference evidence="3 4" key="1">
    <citation type="submission" date="2023-07" db="EMBL/GenBank/DDBJ databases">
        <title>Comparative genomics of wheat-associated soil bacteria to identify genetic determinants of phenazine resistance.</title>
        <authorList>
            <person name="Mouncey N."/>
        </authorList>
    </citation>
    <scope>NUCLEOTIDE SEQUENCE [LARGE SCALE GENOMIC DNA]</scope>
    <source>
        <strain evidence="3 4">V2I4</strain>
    </source>
</reference>
<feature type="region of interest" description="Disordered" evidence="1">
    <location>
        <begin position="302"/>
        <end position="328"/>
    </location>
</feature>
<keyword evidence="2" id="KW-0732">Signal</keyword>
<protein>
    <recommendedName>
        <fullName evidence="5">Lipoprotein</fullName>
    </recommendedName>
</protein>
<evidence type="ECO:0008006" key="5">
    <source>
        <dbReference type="Google" id="ProtNLM"/>
    </source>
</evidence>
<accession>A0ABU0TCG2</accession>
<dbReference type="InterPro" id="IPR029046">
    <property type="entry name" value="LolA/LolB/LppX"/>
</dbReference>
<gene>
    <name evidence="3" type="ORF">QF035_011178</name>
</gene>
<evidence type="ECO:0000313" key="4">
    <source>
        <dbReference type="Proteomes" id="UP001230328"/>
    </source>
</evidence>
<evidence type="ECO:0000256" key="1">
    <source>
        <dbReference type="SAM" id="MobiDB-lite"/>
    </source>
</evidence>
<dbReference type="SUPFAM" id="SSF89392">
    <property type="entry name" value="Prokaryotic lipoproteins and lipoprotein localization factors"/>
    <property type="match status" value="1"/>
</dbReference>
<sequence>MSVCRSVSRRVASAALGFVLLGGGAGACGTGAGSGSGGSAQAAAPVLTPAEAVAKAAEDSADITSLRYRITGSVPDRGRLTADAAMSTAPLAMNMELTTAGQRAKGPLNIRFAGKALYVGGSALETQTLGRLAKLDTEKLNGRSWLRIKPAGWGLLSVDNQSYGLLPRQVEGSPIVQSTLLTGSKNAKKLGAETIDGARTTHYRGTVTFDGLEAAQQAATDKASRKRQTNSLDQFIALGLDKNLTMDLWIDNDGRTRQFRMRGATYKTPVNADGEPLKPVVGDPIDMTVTFLRINEPVTVTTPPAADTARPGHPAGHADQLNLPHLPSKGPMPTRPVRWKLPRAPSAVVLRAGQASGIAVTTALNPFQA</sequence>
<feature type="signal peptide" evidence="2">
    <location>
        <begin position="1"/>
        <end position="27"/>
    </location>
</feature>